<feature type="transmembrane region" description="Helical" evidence="1">
    <location>
        <begin position="31"/>
        <end position="53"/>
    </location>
</feature>
<evidence type="ECO:0000313" key="2">
    <source>
        <dbReference type="EMBL" id="PIL33685.1"/>
    </source>
</evidence>
<dbReference type="EMBL" id="AYKW01000007">
    <property type="protein sequence ID" value="PIL33685.1"/>
    <property type="molecule type" value="Genomic_DNA"/>
</dbReference>
<reference evidence="2 3" key="1">
    <citation type="journal article" date="2015" name="Sci. Rep.">
        <title>Chromosome-level genome map provides insights into diverse defense mechanisms in the medicinal fungus Ganoderma sinense.</title>
        <authorList>
            <person name="Zhu Y."/>
            <person name="Xu J."/>
            <person name="Sun C."/>
            <person name="Zhou S."/>
            <person name="Xu H."/>
            <person name="Nelson D.R."/>
            <person name="Qian J."/>
            <person name="Song J."/>
            <person name="Luo H."/>
            <person name="Xiang L."/>
            <person name="Li Y."/>
            <person name="Xu Z."/>
            <person name="Ji A."/>
            <person name="Wang L."/>
            <person name="Lu S."/>
            <person name="Hayward A."/>
            <person name="Sun W."/>
            <person name="Li X."/>
            <person name="Schwartz D.C."/>
            <person name="Wang Y."/>
            <person name="Chen S."/>
        </authorList>
    </citation>
    <scope>NUCLEOTIDE SEQUENCE [LARGE SCALE GENOMIC DNA]</scope>
    <source>
        <strain evidence="2 3">ZZ0214-1</strain>
    </source>
</reference>
<gene>
    <name evidence="2" type="ORF">GSI_04309</name>
</gene>
<keyword evidence="1" id="KW-1133">Transmembrane helix</keyword>
<evidence type="ECO:0000313" key="3">
    <source>
        <dbReference type="Proteomes" id="UP000230002"/>
    </source>
</evidence>
<name>A0A2G8SIS8_9APHY</name>
<keyword evidence="3" id="KW-1185">Reference proteome</keyword>
<keyword evidence="1" id="KW-0472">Membrane</keyword>
<keyword evidence="1" id="KW-0812">Transmembrane</keyword>
<sequence length="70" mass="7642">MATATATAGLSAASAKKLRGQLTTLAQDRVFPVVVETALFLLIIISTYIIWCARHLRLSQRARDVQAELT</sequence>
<evidence type="ECO:0000256" key="1">
    <source>
        <dbReference type="SAM" id="Phobius"/>
    </source>
</evidence>
<comment type="caution">
    <text evidence="2">The sequence shown here is derived from an EMBL/GenBank/DDBJ whole genome shotgun (WGS) entry which is preliminary data.</text>
</comment>
<accession>A0A2G8SIS8</accession>
<organism evidence="2 3">
    <name type="scientific">Ganoderma sinense ZZ0214-1</name>
    <dbReference type="NCBI Taxonomy" id="1077348"/>
    <lineage>
        <taxon>Eukaryota</taxon>
        <taxon>Fungi</taxon>
        <taxon>Dikarya</taxon>
        <taxon>Basidiomycota</taxon>
        <taxon>Agaricomycotina</taxon>
        <taxon>Agaricomycetes</taxon>
        <taxon>Polyporales</taxon>
        <taxon>Polyporaceae</taxon>
        <taxon>Ganoderma</taxon>
    </lineage>
</organism>
<dbReference type="AlphaFoldDB" id="A0A2G8SIS8"/>
<dbReference type="Proteomes" id="UP000230002">
    <property type="component" value="Unassembled WGS sequence"/>
</dbReference>
<protein>
    <submittedName>
        <fullName evidence="2">Uncharacterized protein</fullName>
    </submittedName>
</protein>
<proteinExistence type="predicted"/>